<name>A0AAU9CUJ4_9BACT</name>
<gene>
    <name evidence="1" type="ORF">FUAX_41500</name>
</gene>
<keyword evidence="2" id="KW-1185">Reference proteome</keyword>
<sequence>MYTVFRGNISPEEEKGNVSATKEKLLRNIF</sequence>
<dbReference type="Proteomes" id="UP001348817">
    <property type="component" value="Plasmid pFA1"/>
</dbReference>
<dbReference type="EMBL" id="AP025315">
    <property type="protein sequence ID" value="BDD11718.1"/>
    <property type="molecule type" value="Genomic_DNA"/>
</dbReference>
<geneLocation type="plasmid" evidence="1 2">
    <name>pFA1</name>
</geneLocation>
<accession>A0AAU9CUJ4</accession>
<evidence type="ECO:0000313" key="1">
    <source>
        <dbReference type="EMBL" id="BDD11718.1"/>
    </source>
</evidence>
<organism evidence="1 2">
    <name type="scientific">Fulvitalea axinellae</name>
    <dbReference type="NCBI Taxonomy" id="1182444"/>
    <lineage>
        <taxon>Bacteria</taxon>
        <taxon>Pseudomonadati</taxon>
        <taxon>Bacteroidota</taxon>
        <taxon>Cytophagia</taxon>
        <taxon>Cytophagales</taxon>
        <taxon>Persicobacteraceae</taxon>
        <taxon>Fulvitalea</taxon>
    </lineage>
</organism>
<dbReference type="AlphaFoldDB" id="A0AAU9CUJ4"/>
<evidence type="ECO:0000313" key="2">
    <source>
        <dbReference type="Proteomes" id="UP001348817"/>
    </source>
</evidence>
<protein>
    <submittedName>
        <fullName evidence="1">Uncharacterized protein</fullName>
    </submittedName>
</protein>
<reference evidence="1 2" key="1">
    <citation type="submission" date="2021-12" db="EMBL/GenBank/DDBJ databases">
        <title>Genome sequencing of bacteria with rrn-lacking chromosome and rrn-plasmid.</title>
        <authorList>
            <person name="Anda M."/>
            <person name="Iwasaki W."/>
        </authorList>
    </citation>
    <scope>NUCLEOTIDE SEQUENCE [LARGE SCALE GENOMIC DNA]</scope>
    <source>
        <strain evidence="1 2">DSM 100852</strain>
        <plasmid evidence="1 2">pFA1</plasmid>
    </source>
</reference>
<proteinExistence type="predicted"/>
<dbReference type="KEGG" id="fax:FUAX_41500"/>
<keyword evidence="1" id="KW-0614">Plasmid</keyword>